<accession>A0A4R7J9R0</accession>
<organism evidence="4 5">
    <name type="scientific">Naumannella halotolerans</name>
    <dbReference type="NCBI Taxonomy" id="993414"/>
    <lineage>
        <taxon>Bacteria</taxon>
        <taxon>Bacillati</taxon>
        <taxon>Actinomycetota</taxon>
        <taxon>Actinomycetes</taxon>
        <taxon>Propionibacteriales</taxon>
        <taxon>Propionibacteriaceae</taxon>
        <taxon>Naumannella</taxon>
    </lineage>
</organism>
<sequence>MRRSLVAGLTMCFLVMGVGWAQAAPSPTPSPPVSPTPSVSPTPVPSATTSAGTPSSATPSATATASVPVSTPSSPTAEQTPSVSASPTASAPTAARKAEAESAAEKAIRERHARLGGDKGRLGARVGSTICGLRDGGCYQRFRSGSIYWTKKTGADPIWGSIQSRWRELKSEHGRLGYPTDSEKCGLRDGGCYQRFQGGSIYWSQKSGAYPIWGSMYARWSDLKWERGRLGYPTGSEKCGLRDGGCYQRFQGGSIYWSQKSGAQPVWGSMYSRWSKMKWERGRLGYPISAEKCGLRNGGCYQKFQGGSMHWSQKSGAWPTWGSIARLWAREGSENGNLAYPTGMEKCGRSSCEQNFQNGSIVWTKSSDKSRSRYRLNESVHRTRSSEVKYTMKSSGCPVGLSRLRTIEMNYLNFDGDLKRGMIIVREDTVGAVVDAFQIALDNRYPIARMDNPDKWRADDEPMMAANNTSAFNCRHVTGNPQSMSPHSYGTAIDVNTVQNPFRDSQGRWLPSNGRKYVGNAGLNRKVTHPAMLVSSSPLTDALEDRGYFWGGRWTTGRDWQHFER</sequence>
<feature type="compositionally biased region" description="Low complexity" evidence="1">
    <location>
        <begin position="45"/>
        <end position="95"/>
    </location>
</feature>
<dbReference type="GO" id="GO:0008233">
    <property type="term" value="F:peptidase activity"/>
    <property type="evidence" value="ECO:0007669"/>
    <property type="project" value="InterPro"/>
</dbReference>
<feature type="compositionally biased region" description="Pro residues" evidence="1">
    <location>
        <begin position="26"/>
        <end position="44"/>
    </location>
</feature>
<dbReference type="Gene3D" id="3.30.1380.10">
    <property type="match status" value="1"/>
</dbReference>
<gene>
    <name evidence="4" type="ORF">CLV29_1928</name>
</gene>
<evidence type="ECO:0000259" key="3">
    <source>
        <dbReference type="Pfam" id="PF13539"/>
    </source>
</evidence>
<feature type="compositionally biased region" description="Basic and acidic residues" evidence="1">
    <location>
        <begin position="96"/>
        <end position="121"/>
    </location>
</feature>
<evidence type="ECO:0000313" key="5">
    <source>
        <dbReference type="Proteomes" id="UP000295371"/>
    </source>
</evidence>
<dbReference type="InterPro" id="IPR039561">
    <property type="entry name" value="Peptidase_M15C"/>
</dbReference>
<feature type="domain" description="Peptidase M15C" evidence="3">
    <location>
        <begin position="479"/>
        <end position="564"/>
    </location>
</feature>
<keyword evidence="5" id="KW-1185">Reference proteome</keyword>
<evidence type="ECO:0000256" key="1">
    <source>
        <dbReference type="SAM" id="MobiDB-lite"/>
    </source>
</evidence>
<evidence type="ECO:0000313" key="4">
    <source>
        <dbReference type="EMBL" id="TDT34270.1"/>
    </source>
</evidence>
<dbReference type="EMBL" id="SOAW01000001">
    <property type="protein sequence ID" value="TDT34270.1"/>
    <property type="molecule type" value="Genomic_DNA"/>
</dbReference>
<evidence type="ECO:0000256" key="2">
    <source>
        <dbReference type="SAM" id="SignalP"/>
    </source>
</evidence>
<feature type="chain" id="PRO_5020466246" evidence="2">
    <location>
        <begin position="24"/>
        <end position="565"/>
    </location>
</feature>
<proteinExistence type="predicted"/>
<name>A0A4R7J9R0_9ACTN</name>
<reference evidence="4 5" key="1">
    <citation type="submission" date="2019-03" db="EMBL/GenBank/DDBJ databases">
        <title>Genomic Encyclopedia of Archaeal and Bacterial Type Strains, Phase II (KMG-II): from individual species to whole genera.</title>
        <authorList>
            <person name="Goeker M."/>
        </authorList>
    </citation>
    <scope>NUCLEOTIDE SEQUENCE [LARGE SCALE GENOMIC DNA]</scope>
    <source>
        <strain evidence="4 5">DSM 24323</strain>
    </source>
</reference>
<dbReference type="Pfam" id="PF13539">
    <property type="entry name" value="Peptidase_M15_4"/>
    <property type="match status" value="1"/>
</dbReference>
<dbReference type="SUPFAM" id="SSF55166">
    <property type="entry name" value="Hedgehog/DD-peptidase"/>
    <property type="match status" value="1"/>
</dbReference>
<comment type="caution">
    <text evidence="4">The sequence shown here is derived from an EMBL/GenBank/DDBJ whole genome shotgun (WGS) entry which is preliminary data.</text>
</comment>
<dbReference type="Proteomes" id="UP000295371">
    <property type="component" value="Unassembled WGS sequence"/>
</dbReference>
<dbReference type="InterPro" id="IPR013207">
    <property type="entry name" value="LGFP"/>
</dbReference>
<feature type="signal peptide" evidence="2">
    <location>
        <begin position="1"/>
        <end position="23"/>
    </location>
</feature>
<protein>
    <submittedName>
        <fullName evidence="4">LGFP repeat-containing protein</fullName>
    </submittedName>
</protein>
<keyword evidence="2" id="KW-0732">Signal</keyword>
<dbReference type="Pfam" id="PF08310">
    <property type="entry name" value="LGFP"/>
    <property type="match status" value="4"/>
</dbReference>
<dbReference type="AlphaFoldDB" id="A0A4R7J9R0"/>
<dbReference type="InterPro" id="IPR009045">
    <property type="entry name" value="Zn_M74/Hedgehog-like"/>
</dbReference>
<feature type="region of interest" description="Disordered" evidence="1">
    <location>
        <begin position="23"/>
        <end position="121"/>
    </location>
</feature>